<organism evidence="1 2">
    <name type="scientific">Lindgomyces ingoldianus</name>
    <dbReference type="NCBI Taxonomy" id="673940"/>
    <lineage>
        <taxon>Eukaryota</taxon>
        <taxon>Fungi</taxon>
        <taxon>Dikarya</taxon>
        <taxon>Ascomycota</taxon>
        <taxon>Pezizomycotina</taxon>
        <taxon>Dothideomycetes</taxon>
        <taxon>Pleosporomycetidae</taxon>
        <taxon>Pleosporales</taxon>
        <taxon>Lindgomycetaceae</taxon>
        <taxon>Lindgomyces</taxon>
    </lineage>
</organism>
<reference evidence="1" key="1">
    <citation type="journal article" date="2020" name="Stud. Mycol.">
        <title>101 Dothideomycetes genomes: a test case for predicting lifestyles and emergence of pathogens.</title>
        <authorList>
            <person name="Haridas S."/>
            <person name="Albert R."/>
            <person name="Binder M."/>
            <person name="Bloem J."/>
            <person name="Labutti K."/>
            <person name="Salamov A."/>
            <person name="Andreopoulos B."/>
            <person name="Baker S."/>
            <person name="Barry K."/>
            <person name="Bills G."/>
            <person name="Bluhm B."/>
            <person name="Cannon C."/>
            <person name="Castanera R."/>
            <person name="Culley D."/>
            <person name="Daum C."/>
            <person name="Ezra D."/>
            <person name="Gonzalez J."/>
            <person name="Henrissat B."/>
            <person name="Kuo A."/>
            <person name="Liang C."/>
            <person name="Lipzen A."/>
            <person name="Lutzoni F."/>
            <person name="Magnuson J."/>
            <person name="Mondo S."/>
            <person name="Nolan M."/>
            <person name="Ohm R."/>
            <person name="Pangilinan J."/>
            <person name="Park H.-J."/>
            <person name="Ramirez L."/>
            <person name="Alfaro M."/>
            <person name="Sun H."/>
            <person name="Tritt A."/>
            <person name="Yoshinaga Y."/>
            <person name="Zwiers L.-H."/>
            <person name="Turgeon B."/>
            <person name="Goodwin S."/>
            <person name="Spatafora J."/>
            <person name="Crous P."/>
            <person name="Grigoriev I."/>
        </authorList>
    </citation>
    <scope>NUCLEOTIDE SEQUENCE</scope>
    <source>
        <strain evidence="1">ATCC 200398</strain>
    </source>
</reference>
<sequence length="695" mass="77926">MSTLKSSLIGRFRRRSRGRNSSTPCTLCQDLNVTADDTSAALCIDPVLLQSSQKACTGCQIIFKAVQIANSQRRSIEAIQVQRNDPLQITIQFPSDITEIEVHLQGTPWKAIHVADAAFEPDLPGLQNSIQRIKTWLEECHTHHSKCGSSLDRPLPTRVIDVGSSSRAPRLYVSRQKEIGRYATLSHRWGPPTLGFKRLVTTRKNFKAHCSSIPLNRFPKTFREAIEVVRGLGLQYLWIDSLCITQGDEEDWEHEASRMADVYSNAYITLAADAASHSHCGLFITKATDLTKLELGGHQNQESNSMVSIKFTSTDGNNTDTETKSKNSTHDTAKILNTCYATENYSELHTRAWVLQELVLSTRIIRFGNAELLWECLESSVCQCGHPSASFHNKTSPKKLFAYVLSDPEDHVSWTSFVANYTECELTYGKDRLPALAGVVSRVSSSAETDYIAGMWRTRLPQDLLWYNARGGSNPGVIATVSEIDDPRSPGVGELQKTIAVRIRDHSTASKRLPNTYAPSWSWASVLAPVRWASTRGSATPVDWHVVDVTMEGASNPYGPVAEAKLELKGYVLPATVEHISDHCIVKASIWPGYNDEDHLIVVSTEQANIFSAWLYLDAGIGGVEWRSENFDYFLFPMKMEGEYDWSPRLGVAMVLRKLKENTEPLYMRVGLADIYKWRDKDWKTENEKVTIYVI</sequence>
<evidence type="ECO:0000313" key="1">
    <source>
        <dbReference type="EMBL" id="KAF2469044.1"/>
    </source>
</evidence>
<comment type="caution">
    <text evidence="1">The sequence shown here is derived from an EMBL/GenBank/DDBJ whole genome shotgun (WGS) entry which is preliminary data.</text>
</comment>
<proteinExistence type="predicted"/>
<dbReference type="EMBL" id="MU003513">
    <property type="protein sequence ID" value="KAF2469044.1"/>
    <property type="molecule type" value="Genomic_DNA"/>
</dbReference>
<keyword evidence="2" id="KW-1185">Reference proteome</keyword>
<dbReference type="Proteomes" id="UP000799755">
    <property type="component" value="Unassembled WGS sequence"/>
</dbReference>
<gene>
    <name evidence="1" type="ORF">BDR25DRAFT_50781</name>
</gene>
<evidence type="ECO:0000313" key="2">
    <source>
        <dbReference type="Proteomes" id="UP000799755"/>
    </source>
</evidence>
<name>A0ACB6QPZ2_9PLEO</name>
<accession>A0ACB6QPZ2</accession>
<protein>
    <submittedName>
        <fullName evidence="1">HET-domain-containing protein</fullName>
    </submittedName>
</protein>